<dbReference type="PROSITE" id="PS00136">
    <property type="entry name" value="SUBTILASE_ASP"/>
    <property type="match status" value="1"/>
</dbReference>
<evidence type="ECO:0000256" key="2">
    <source>
        <dbReference type="ARBA" id="ARBA00022670"/>
    </source>
</evidence>
<accession>A0A510I1I0</accession>
<dbReference type="Gene3D" id="3.40.50.200">
    <property type="entry name" value="Peptidase S8/S53 domain"/>
    <property type="match status" value="1"/>
</dbReference>
<feature type="active site" description="Charge relay system" evidence="5">
    <location>
        <position position="293"/>
    </location>
</feature>
<reference evidence="9" key="1">
    <citation type="submission" date="2019-07" db="EMBL/GenBank/DDBJ databases">
        <title>Complete Genome Sequences of Vibrion rotiferianus strain AM7.</title>
        <authorList>
            <person name="Miyazaki K."/>
            <person name="Wiseschart A."/>
            <person name="Pootanakit K."/>
            <person name="Ishimori K."/>
            <person name="Kitahara K."/>
        </authorList>
    </citation>
    <scope>NUCLEOTIDE SEQUENCE [LARGE SCALE GENOMIC DNA]</scope>
    <source>
        <strain evidence="9">AM7</strain>
    </source>
</reference>
<keyword evidence="4 5" id="KW-0720">Serine protease</keyword>
<evidence type="ECO:0000256" key="4">
    <source>
        <dbReference type="ARBA" id="ARBA00022825"/>
    </source>
</evidence>
<dbReference type="GO" id="GO:0006508">
    <property type="term" value="P:proteolysis"/>
    <property type="evidence" value="ECO:0007669"/>
    <property type="project" value="UniProtKB-KW"/>
</dbReference>
<dbReference type="PRINTS" id="PR00723">
    <property type="entry name" value="SUBTILISIN"/>
</dbReference>
<dbReference type="Pfam" id="PF00082">
    <property type="entry name" value="Peptidase_S8"/>
    <property type="match status" value="1"/>
</dbReference>
<gene>
    <name evidence="8" type="ORF">VroAM7_00780</name>
</gene>
<dbReference type="CDD" id="cd04847">
    <property type="entry name" value="Peptidases_S8_Subtilisin_like_2"/>
    <property type="match status" value="1"/>
</dbReference>
<dbReference type="Proteomes" id="UP000315115">
    <property type="component" value="Chromosome 1"/>
</dbReference>
<organism evidence="8 9">
    <name type="scientific">Vibrio rotiferianus</name>
    <dbReference type="NCBI Taxonomy" id="190895"/>
    <lineage>
        <taxon>Bacteria</taxon>
        <taxon>Pseudomonadati</taxon>
        <taxon>Pseudomonadota</taxon>
        <taxon>Gammaproteobacteria</taxon>
        <taxon>Vibrionales</taxon>
        <taxon>Vibrionaceae</taxon>
        <taxon>Vibrio</taxon>
    </lineage>
</organism>
<protein>
    <submittedName>
        <fullName evidence="8">Serine protease</fullName>
    </submittedName>
</protein>
<evidence type="ECO:0000313" key="8">
    <source>
        <dbReference type="EMBL" id="BBL87425.1"/>
    </source>
</evidence>
<evidence type="ECO:0000256" key="5">
    <source>
        <dbReference type="PROSITE-ProRule" id="PRU01240"/>
    </source>
</evidence>
<evidence type="ECO:0000256" key="6">
    <source>
        <dbReference type="SAM" id="MobiDB-lite"/>
    </source>
</evidence>
<evidence type="ECO:0000313" key="9">
    <source>
        <dbReference type="Proteomes" id="UP000315115"/>
    </source>
</evidence>
<dbReference type="SUPFAM" id="SSF52743">
    <property type="entry name" value="Subtilisin-like"/>
    <property type="match status" value="1"/>
</dbReference>
<evidence type="ECO:0000256" key="3">
    <source>
        <dbReference type="ARBA" id="ARBA00022801"/>
    </source>
</evidence>
<sequence>MAGAYPHLSFSKEVPLTPRRSRNGFGTTIERDNPKEHAKNLQEQIATFQKVISSQLGGSESRNLIQIKLIEKMSFEEITKHGISIVGQEDQTIYIAFADEQQLHEFNERLSKLVDGEHVTYANLLFAIDKIDAWSAEDRKSWAVKHFGFPSEDTFRVDVELWPLGYVGSAERNSVVDDFVSWLSSESIQCLDKVNRDSLVMFRVIVNLKQAQDLLLHKDIRQVDLPPKTGVDFSQLNVDMNILPPKLNNLTESASKICVLDSGINANHVLLQGAVGDAQSFIEGEDEFDYVGHGTAVAGVALFGDLEERIEANDWTRELWLLSGKVLTKNQYGETEFDTKTIETTLIDAITYFHSEYGCRIFNLSLGNQNAPYQHTHVSGMAVILDELARELDILIVVSAGNFSGSEKINNWREDYPHYLLSDDAALIDPAPAVNVITVGAYAKHTTTYNERRFQQQGDINELHVANEGQISPFSRSSQSDKAPLKPDLLAHGGNFAIAARLDNQGWKPISKYLGVVTLNYRPQGNTLLSEYSGTSFSAPYITHLAGRILNNYPDSSANLLRALLANHAHVTQEISSSFKEKEHVKRVAGYGIVDEESLFRSSEEHVVLISEEEIENDKHQFFELPIPDDYFRKGKATRTVTISLAYSPSVRTTRLEYLATKIKYHLVHGDSLESIAKSFNNDNKKTIKAIPECDSSKRSLTQDDRSRGTLQSSTWTYNQFNKPRKLFLVVTRQDLPWATDQVKEKESYALAISITDRENEEARLYQQISEKLQAREKARARANLG</sequence>
<evidence type="ECO:0000256" key="1">
    <source>
        <dbReference type="ARBA" id="ARBA00011073"/>
    </source>
</evidence>
<keyword evidence="2 5" id="KW-0645">Protease</keyword>
<dbReference type="InterPro" id="IPR000209">
    <property type="entry name" value="Peptidase_S8/S53_dom"/>
</dbReference>
<feature type="region of interest" description="Disordered" evidence="6">
    <location>
        <begin position="16"/>
        <end position="35"/>
    </location>
</feature>
<proteinExistence type="inferred from homology"/>
<feature type="active site" description="Charge relay system" evidence="5">
    <location>
        <position position="261"/>
    </location>
</feature>
<dbReference type="InterPro" id="IPR023827">
    <property type="entry name" value="Peptidase_S8_Asp-AS"/>
</dbReference>
<dbReference type="InterPro" id="IPR050131">
    <property type="entry name" value="Peptidase_S8_subtilisin-like"/>
</dbReference>
<dbReference type="PROSITE" id="PS51892">
    <property type="entry name" value="SUBTILASE"/>
    <property type="match status" value="1"/>
</dbReference>
<dbReference type="EMBL" id="AP019798">
    <property type="protein sequence ID" value="BBL87425.1"/>
    <property type="molecule type" value="Genomic_DNA"/>
</dbReference>
<dbReference type="RefSeq" id="WP_143691658.1">
    <property type="nucleotide sequence ID" value="NZ_AP019798.1"/>
</dbReference>
<dbReference type="PANTHER" id="PTHR43806:SF11">
    <property type="entry name" value="CEREVISIN-RELATED"/>
    <property type="match status" value="1"/>
</dbReference>
<evidence type="ECO:0000259" key="7">
    <source>
        <dbReference type="Pfam" id="PF00082"/>
    </source>
</evidence>
<name>A0A510I1I0_9VIBR</name>
<dbReference type="InterPro" id="IPR015500">
    <property type="entry name" value="Peptidase_S8_subtilisin-rel"/>
</dbReference>
<dbReference type="AlphaFoldDB" id="A0A510I1I0"/>
<dbReference type="GO" id="GO:0004252">
    <property type="term" value="F:serine-type endopeptidase activity"/>
    <property type="evidence" value="ECO:0007669"/>
    <property type="project" value="UniProtKB-UniRule"/>
</dbReference>
<feature type="active site" description="Charge relay system" evidence="5">
    <location>
        <position position="536"/>
    </location>
</feature>
<dbReference type="InterPro" id="IPR034074">
    <property type="entry name" value="Y4bN_pept_dom"/>
</dbReference>
<feature type="domain" description="Peptidase S8/S53" evidence="7">
    <location>
        <begin position="254"/>
        <end position="592"/>
    </location>
</feature>
<dbReference type="PANTHER" id="PTHR43806">
    <property type="entry name" value="PEPTIDASE S8"/>
    <property type="match status" value="1"/>
</dbReference>
<dbReference type="InterPro" id="IPR036852">
    <property type="entry name" value="Peptidase_S8/S53_dom_sf"/>
</dbReference>
<keyword evidence="3 5" id="KW-0378">Hydrolase</keyword>
<comment type="similarity">
    <text evidence="1 5">Belongs to the peptidase S8 family.</text>
</comment>